<proteinExistence type="predicted"/>
<sequence>MTQVRLKRTKSRQKRKRPKTYTFFIDTNPLFYIISYIVYLAYDDEAYRFPNTTPRTVLMLGVREGLNYQPIPWKEEMIDVPVFRVPVPTSDGMRTSPDEALLYGKLYDRLIDPRRSKRVTDEQKEGIRQDAEIKELIDRRDQLYKKIRNDFDFLYRVEGKPIYDRYEETKHAIDRLLKARKRELKKQIQVDFDAIVPIQDIRA</sequence>
<evidence type="ECO:0000313" key="3">
    <source>
        <dbReference type="Proteomes" id="UP001276659"/>
    </source>
</evidence>
<dbReference type="InterPro" id="IPR021842">
    <property type="entry name" value="DUF3435"/>
</dbReference>
<gene>
    <name evidence="2" type="ORF">OEA41_001522</name>
</gene>
<comment type="caution">
    <text evidence="2">The sequence shown here is derived from an EMBL/GenBank/DDBJ whole genome shotgun (WGS) entry which is preliminary data.</text>
</comment>
<dbReference type="PANTHER" id="PTHR37535">
    <property type="entry name" value="FLUG DOMAIN PROTEIN"/>
    <property type="match status" value="1"/>
</dbReference>
<organism evidence="2 3">
    <name type="scientific">Lepraria neglecta</name>
    <dbReference type="NCBI Taxonomy" id="209136"/>
    <lineage>
        <taxon>Eukaryota</taxon>
        <taxon>Fungi</taxon>
        <taxon>Dikarya</taxon>
        <taxon>Ascomycota</taxon>
        <taxon>Pezizomycotina</taxon>
        <taxon>Lecanoromycetes</taxon>
        <taxon>OSLEUM clade</taxon>
        <taxon>Lecanoromycetidae</taxon>
        <taxon>Lecanorales</taxon>
        <taxon>Lecanorineae</taxon>
        <taxon>Stereocaulaceae</taxon>
        <taxon>Lepraria</taxon>
    </lineage>
</organism>
<evidence type="ECO:0000256" key="1">
    <source>
        <dbReference type="SAM" id="Phobius"/>
    </source>
</evidence>
<dbReference type="PANTHER" id="PTHR37535:SF3">
    <property type="entry name" value="FLUG DOMAIN-CONTAINING PROTEIN"/>
    <property type="match status" value="1"/>
</dbReference>
<keyword evidence="1" id="KW-0812">Transmembrane</keyword>
<keyword evidence="3" id="KW-1185">Reference proteome</keyword>
<name>A0AAD9ZAU0_9LECA</name>
<keyword evidence="1" id="KW-0472">Membrane</keyword>
<keyword evidence="1" id="KW-1133">Transmembrane helix</keyword>
<dbReference type="Proteomes" id="UP001276659">
    <property type="component" value="Unassembled WGS sequence"/>
</dbReference>
<dbReference type="Pfam" id="PF11917">
    <property type="entry name" value="DUF3435"/>
    <property type="match status" value="2"/>
</dbReference>
<dbReference type="AlphaFoldDB" id="A0AAD9ZAU0"/>
<reference evidence="2" key="1">
    <citation type="submission" date="2022-11" db="EMBL/GenBank/DDBJ databases">
        <title>Chromosomal genome sequence assembly and mating type (MAT) locus characterization of the leprose asexual lichenized fungus Lepraria neglecta (Nyl.) Erichsen.</title>
        <authorList>
            <person name="Allen J.L."/>
            <person name="Pfeffer B."/>
        </authorList>
    </citation>
    <scope>NUCLEOTIDE SEQUENCE</scope>
    <source>
        <strain evidence="2">Allen 5258</strain>
    </source>
</reference>
<evidence type="ECO:0000313" key="2">
    <source>
        <dbReference type="EMBL" id="KAK3174278.1"/>
    </source>
</evidence>
<accession>A0AAD9ZAU0</accession>
<feature type="transmembrane region" description="Helical" evidence="1">
    <location>
        <begin position="21"/>
        <end position="42"/>
    </location>
</feature>
<protein>
    <submittedName>
        <fullName evidence="2">Uncharacterized protein</fullName>
    </submittedName>
</protein>
<dbReference type="EMBL" id="JASNWA010000006">
    <property type="protein sequence ID" value="KAK3174278.1"/>
    <property type="molecule type" value="Genomic_DNA"/>
</dbReference>